<reference evidence="4" key="2">
    <citation type="submission" date="2021-01" db="UniProtKB">
        <authorList>
            <consortium name="EnsemblPlants"/>
        </authorList>
    </citation>
    <scope>IDENTIFICATION</scope>
</reference>
<dbReference type="PANTHER" id="PTHR33463:SF187">
    <property type="entry name" value="AND NB-ARC DOMAIN DISEASE RESISTANCE PROTEIN, PUTATIVE-RELATED"/>
    <property type="match status" value="1"/>
</dbReference>
<dbReference type="Gene3D" id="3.80.10.10">
    <property type="entry name" value="Ribonuclease Inhibitor"/>
    <property type="match status" value="1"/>
</dbReference>
<name>A0A7N2MA79_QUELO</name>
<dbReference type="InterPro" id="IPR057135">
    <property type="entry name" value="At4g27190-like_LRR"/>
</dbReference>
<keyword evidence="1" id="KW-0611">Plant defense</keyword>
<feature type="region of interest" description="Disordered" evidence="2">
    <location>
        <begin position="351"/>
        <end position="405"/>
    </location>
</feature>
<dbReference type="EMBL" id="LRBV02000008">
    <property type="status" value="NOT_ANNOTATED_CDS"/>
    <property type="molecule type" value="Genomic_DNA"/>
</dbReference>
<dbReference type="AlphaFoldDB" id="A0A7N2MA79"/>
<feature type="domain" description="Disease resistance protein At4g27190-like leucine-rich repeats" evidence="3">
    <location>
        <begin position="196"/>
        <end position="288"/>
    </location>
</feature>
<keyword evidence="5" id="KW-1185">Reference proteome</keyword>
<evidence type="ECO:0000313" key="4">
    <source>
        <dbReference type="EnsemblPlants" id="QL08p018385:mrna"/>
    </source>
</evidence>
<feature type="region of interest" description="Disordered" evidence="2">
    <location>
        <begin position="315"/>
        <end position="334"/>
    </location>
</feature>
<evidence type="ECO:0000313" key="5">
    <source>
        <dbReference type="Proteomes" id="UP000594261"/>
    </source>
</evidence>
<dbReference type="InterPro" id="IPR050905">
    <property type="entry name" value="Plant_NBS-LRR"/>
</dbReference>
<organism evidence="4 5">
    <name type="scientific">Quercus lobata</name>
    <name type="common">Valley oak</name>
    <dbReference type="NCBI Taxonomy" id="97700"/>
    <lineage>
        <taxon>Eukaryota</taxon>
        <taxon>Viridiplantae</taxon>
        <taxon>Streptophyta</taxon>
        <taxon>Embryophyta</taxon>
        <taxon>Tracheophyta</taxon>
        <taxon>Spermatophyta</taxon>
        <taxon>Magnoliopsida</taxon>
        <taxon>eudicotyledons</taxon>
        <taxon>Gunneridae</taxon>
        <taxon>Pentapetalae</taxon>
        <taxon>rosids</taxon>
        <taxon>fabids</taxon>
        <taxon>Fagales</taxon>
        <taxon>Fagaceae</taxon>
        <taxon>Quercus</taxon>
    </lineage>
</organism>
<accession>A0A7N2MA79</accession>
<feature type="compositionally biased region" description="Basic and acidic residues" evidence="2">
    <location>
        <begin position="376"/>
        <end position="398"/>
    </location>
</feature>
<evidence type="ECO:0000259" key="3">
    <source>
        <dbReference type="Pfam" id="PF23247"/>
    </source>
</evidence>
<reference evidence="4 5" key="1">
    <citation type="journal article" date="2016" name="G3 (Bethesda)">
        <title>First Draft Assembly and Annotation of the Genome of a California Endemic Oak Quercus lobata Nee (Fagaceae).</title>
        <authorList>
            <person name="Sork V.L."/>
            <person name="Fitz-Gibbon S.T."/>
            <person name="Puiu D."/>
            <person name="Crepeau M."/>
            <person name="Gugger P.F."/>
            <person name="Sherman R."/>
            <person name="Stevens K."/>
            <person name="Langley C.H."/>
            <person name="Pellegrini M."/>
            <person name="Salzberg S.L."/>
        </authorList>
    </citation>
    <scope>NUCLEOTIDE SEQUENCE [LARGE SCALE GENOMIC DNA]</scope>
    <source>
        <strain evidence="4 5">cv. SW786</strain>
    </source>
</reference>
<evidence type="ECO:0000256" key="1">
    <source>
        <dbReference type="ARBA" id="ARBA00022821"/>
    </source>
</evidence>
<sequence length="405" mass="45540">MLPVGTFTKLSHLQYLVVYRSSETLKVNGEEEAYLKRLETFSGQFSELQNFNVYVKSLKVGGPSNYLLQMGLDDPDVTPIESDTFDKCVILKRCSLSTSRGGGEDPLLLPEDIEFLYIQECNDVRSLCGISSLKNANNLKACVIRKCNRVEHVLSHYSSPSSILTLQSLESLRLAFLQNLSDFIRCDTALSQSPPSGTLACLKEFRIYNCPNIKKLFMPRLLMCLQNLEEIHVEDCRQIEEIVAAASDENEVEENKDKGLGTTIFTLPKLRCLQLWDLPQLKIICNDNAVLCEMFLGTGYGSVHSKEAGASDCAGRVQPFKHQPPSPSLNDKKSEDLKLVMEELQAMMEETQEDMHKAKQGNKISAKSVSTSENPELQKKTPNEGNKDLHLPKMDKKRVFIHSRL</sequence>
<evidence type="ECO:0000256" key="2">
    <source>
        <dbReference type="SAM" id="MobiDB-lite"/>
    </source>
</evidence>
<dbReference type="SUPFAM" id="SSF52058">
    <property type="entry name" value="L domain-like"/>
    <property type="match status" value="1"/>
</dbReference>
<dbReference type="EnsemblPlants" id="QL08p018385:mrna">
    <property type="protein sequence ID" value="QL08p018385:mrna"/>
    <property type="gene ID" value="QL08p018385"/>
</dbReference>
<dbReference type="InParanoid" id="A0A7N2MA79"/>
<dbReference type="Proteomes" id="UP000594261">
    <property type="component" value="Chromosome 8"/>
</dbReference>
<feature type="compositionally biased region" description="Polar residues" evidence="2">
    <location>
        <begin position="362"/>
        <end position="375"/>
    </location>
</feature>
<dbReference type="Pfam" id="PF23247">
    <property type="entry name" value="LRR_RPS2"/>
    <property type="match status" value="1"/>
</dbReference>
<dbReference type="PANTHER" id="PTHR33463">
    <property type="entry name" value="NB-ARC DOMAIN-CONTAINING PROTEIN-RELATED"/>
    <property type="match status" value="1"/>
</dbReference>
<dbReference type="InterPro" id="IPR032675">
    <property type="entry name" value="LRR_dom_sf"/>
</dbReference>
<proteinExistence type="predicted"/>
<dbReference type="Gramene" id="QL08p018385:mrna">
    <property type="protein sequence ID" value="QL08p018385:mrna"/>
    <property type="gene ID" value="QL08p018385"/>
</dbReference>
<protein>
    <recommendedName>
        <fullName evidence="3">Disease resistance protein At4g27190-like leucine-rich repeats domain-containing protein</fullName>
    </recommendedName>
</protein>
<dbReference type="OMA" id="EYLTGHF"/>